<feature type="compositionally biased region" description="Acidic residues" evidence="1">
    <location>
        <begin position="73"/>
        <end position="87"/>
    </location>
</feature>
<dbReference type="Proteomes" id="UP001190700">
    <property type="component" value="Unassembled WGS sequence"/>
</dbReference>
<feature type="compositionally biased region" description="Low complexity" evidence="1">
    <location>
        <begin position="48"/>
        <end position="57"/>
    </location>
</feature>
<proteinExistence type="predicted"/>
<evidence type="ECO:0000256" key="1">
    <source>
        <dbReference type="SAM" id="MobiDB-lite"/>
    </source>
</evidence>
<gene>
    <name evidence="2" type="ORF">CYMTET_40839</name>
</gene>
<dbReference type="EMBL" id="LGRX02027160">
    <property type="protein sequence ID" value="KAK3249749.1"/>
    <property type="molecule type" value="Genomic_DNA"/>
</dbReference>
<protein>
    <submittedName>
        <fullName evidence="2">Uncharacterized protein</fullName>
    </submittedName>
</protein>
<name>A0AAE0C8D0_9CHLO</name>
<sequence>MAKTAESDKAKRATQAHQQQSLGKRKPVEVYDRSKRSKNGKKAREAKAAASAQQASQAKRKKVEALKQCFLDSSEDDEKDSDEDPEEAPSSNFAKKMLADHAAMAAMFACFQQQQGSKQQEEKHGLHQTGAATDEDVSAMQSGARSLILEMEEAGTLPVGACKEDLPKGKFSRR</sequence>
<feature type="compositionally biased region" description="Basic and acidic residues" evidence="1">
    <location>
        <begin position="1"/>
        <end position="11"/>
    </location>
</feature>
<evidence type="ECO:0000313" key="3">
    <source>
        <dbReference type="Proteomes" id="UP001190700"/>
    </source>
</evidence>
<feature type="region of interest" description="Disordered" evidence="1">
    <location>
        <begin position="1"/>
        <end position="94"/>
    </location>
</feature>
<comment type="caution">
    <text evidence="2">The sequence shown here is derived from an EMBL/GenBank/DDBJ whole genome shotgun (WGS) entry which is preliminary data.</text>
</comment>
<accession>A0AAE0C8D0</accession>
<feature type="region of interest" description="Disordered" evidence="1">
    <location>
        <begin position="112"/>
        <end position="139"/>
    </location>
</feature>
<dbReference type="AlphaFoldDB" id="A0AAE0C8D0"/>
<reference evidence="2 3" key="1">
    <citation type="journal article" date="2015" name="Genome Biol. Evol.">
        <title>Comparative Genomics of a Bacterivorous Green Alga Reveals Evolutionary Causalities and Consequences of Phago-Mixotrophic Mode of Nutrition.</title>
        <authorList>
            <person name="Burns J.A."/>
            <person name="Paasch A."/>
            <person name="Narechania A."/>
            <person name="Kim E."/>
        </authorList>
    </citation>
    <scope>NUCLEOTIDE SEQUENCE [LARGE SCALE GENOMIC DNA]</scope>
    <source>
        <strain evidence="2 3">PLY_AMNH</strain>
    </source>
</reference>
<organism evidence="2 3">
    <name type="scientific">Cymbomonas tetramitiformis</name>
    <dbReference type="NCBI Taxonomy" id="36881"/>
    <lineage>
        <taxon>Eukaryota</taxon>
        <taxon>Viridiplantae</taxon>
        <taxon>Chlorophyta</taxon>
        <taxon>Pyramimonadophyceae</taxon>
        <taxon>Pyramimonadales</taxon>
        <taxon>Pyramimonadaceae</taxon>
        <taxon>Cymbomonas</taxon>
    </lineage>
</organism>
<evidence type="ECO:0000313" key="2">
    <source>
        <dbReference type="EMBL" id="KAK3249749.1"/>
    </source>
</evidence>
<keyword evidence="3" id="KW-1185">Reference proteome</keyword>